<dbReference type="GeneID" id="93757049"/>
<evidence type="ECO:0000259" key="1">
    <source>
        <dbReference type="Pfam" id="PF14020"/>
    </source>
</evidence>
<organism evidence="2">
    <name type="scientific">Klebsiella pneumoniae</name>
    <dbReference type="NCBI Taxonomy" id="573"/>
    <lineage>
        <taxon>Bacteria</taxon>
        <taxon>Pseudomonadati</taxon>
        <taxon>Pseudomonadota</taxon>
        <taxon>Gammaproteobacteria</taxon>
        <taxon>Enterobacterales</taxon>
        <taxon>Enterobacteriaceae</taxon>
        <taxon>Klebsiella/Raoultella group</taxon>
        <taxon>Klebsiella</taxon>
        <taxon>Klebsiella pneumoniae complex</taxon>
    </lineage>
</organism>
<proteinExistence type="predicted"/>
<name>A0A1B1LR01_KLEPN</name>
<gene>
    <name evidence="3" type="ORF">NUITMVK2_3000</name>
</gene>
<dbReference type="Pfam" id="PF14020">
    <property type="entry name" value="DUF4236"/>
    <property type="match status" value="1"/>
</dbReference>
<dbReference type="EMBL" id="AP025164">
    <property type="protein sequence ID" value="BDB31186.1"/>
    <property type="molecule type" value="Genomic_DNA"/>
</dbReference>
<reference evidence="2" key="1">
    <citation type="submission" date="2015-12" db="EMBL/GenBank/DDBJ databases">
        <title>Klebsiella pneumoniae strain KP04 plasmid pKP04VIM, complete sequence.</title>
        <authorList>
            <person name="Li R."/>
            <person name="Lin D."/>
            <person name="Chen C."/>
        </authorList>
    </citation>
    <scope>NUCLEOTIDE SEQUENCE</scope>
    <source>
        <plasmid evidence="2">pKP04VIM</plasmid>
    </source>
</reference>
<feature type="domain" description="DUF4236" evidence="1">
    <location>
        <begin position="3"/>
        <end position="56"/>
    </location>
</feature>
<sequence length="407" mass="45958">MGFRFRKSISIIPGVRINLSNGTPSLSIGPRGASLSVGKRGTYANLGLPGTGLSYRTRIDQTARGRQDNSTQTVPGVREDLEQEAERLMSVLNAITNIHELSPSPADGNTWASLEAHYLQLHQGEFDLPAPVRPSKPEYSPLPHAPDEHSGRGFLGGLFETESARIERQNANHSRWQQEVADIDRENTLLQHRYETQRVAWAEQYAEWQFQAQEHKKKSALSVAGTRAQFRTDARFFENCLAEVFAQTEWPRETLVTFEVRPDESTIWIDVDLPEIEDMPDKVYAVNARGTDITEKAMTQKAVRGNYARHVHGILMRLAAIAFQTLPFEFVVLSGFTQRVSKHTGYLENEYILSCRIDRHHMEKINYTNLEDVDPIAVLSVQPLIRKMSTTFLFQPIDPITLNAGSS</sequence>
<evidence type="ECO:0000313" key="2">
    <source>
        <dbReference type="EMBL" id="ANS55475.1"/>
    </source>
</evidence>
<dbReference type="InterPro" id="IPR025330">
    <property type="entry name" value="DUF4236"/>
</dbReference>
<evidence type="ECO:0000313" key="3">
    <source>
        <dbReference type="EMBL" id="BDB31186.1"/>
    </source>
</evidence>
<geneLocation type="plasmid" evidence="2">
    <name>pKP04VIM</name>
</geneLocation>
<dbReference type="AlphaFoldDB" id="A0A1B1LR01"/>
<keyword evidence="2" id="KW-0614">Plasmid</keyword>
<dbReference type="Proteomes" id="UP001319930">
    <property type="component" value="Plasmid pNUITM-VK2"/>
</dbReference>
<protein>
    <recommendedName>
        <fullName evidence="1">DUF4236 domain-containing protein</fullName>
    </recommendedName>
</protein>
<evidence type="ECO:0000313" key="4">
    <source>
        <dbReference type="Proteomes" id="UP001319930"/>
    </source>
</evidence>
<dbReference type="EMBL" id="KU318421">
    <property type="protein sequence ID" value="ANS55475.1"/>
    <property type="molecule type" value="Genomic_DNA"/>
</dbReference>
<dbReference type="PATRIC" id="fig|573.1650.peg.5344"/>
<accession>A0A1B1LR01</accession>
<dbReference type="RefSeq" id="WP_014839881.1">
    <property type="nucleotide sequence ID" value="NZ_AP018583.1"/>
</dbReference>
<geneLocation type="plasmid" evidence="3 4">
    <name>pNUITM-VK2</name>
</geneLocation>
<reference evidence="3 4" key="2">
    <citation type="submission" date="2021-09" db="EMBL/GenBank/DDBJ databases">
        <title>Whole genome sequencing of antimicrobial-resistant bacteria isolated from aquatic animals, plants, and environment in Asia.</title>
        <authorList>
            <person name="Hirabayashi A."/>
            <person name="Suzuki M."/>
        </authorList>
    </citation>
    <scope>NUCLEOTIDE SEQUENCE [LARGE SCALE GENOMIC DNA]</scope>
    <source>
        <strain evidence="3 4">NUITM-VK2</strain>
        <plasmid evidence="3 4">pNUITM-VK2</plasmid>
    </source>
</reference>